<sequence>MLSKKVESVHGEPWVANRIDHRDPRTCPWVLCTLVLCTIDDLLGRLTGRGRPCSTYNHSSRMRDANQICSKTLTRVLAGSNM</sequence>
<name>A0AA44U633_CUTAC</name>
<dbReference type="Proteomes" id="UP000223982">
    <property type="component" value="Unassembled WGS sequence"/>
</dbReference>
<dbReference type="RefSeq" id="WP_074025673.1">
    <property type="nucleotide sequence ID" value="NZ_CABIZT010000002.1"/>
</dbReference>
<proteinExistence type="predicted"/>
<accession>A0AA44U633</accession>
<evidence type="ECO:0000313" key="1">
    <source>
        <dbReference type="EMBL" id="PHJ28272.1"/>
    </source>
</evidence>
<dbReference type="AlphaFoldDB" id="A0AA44U633"/>
<evidence type="ECO:0000313" key="2">
    <source>
        <dbReference type="Proteomes" id="UP000223982"/>
    </source>
</evidence>
<gene>
    <name evidence="1" type="ORF">APS60_02100</name>
</gene>
<organism evidence="1 2">
    <name type="scientific">Cutibacterium acnes</name>
    <name type="common">Propionibacterium acnes</name>
    <dbReference type="NCBI Taxonomy" id="1747"/>
    <lineage>
        <taxon>Bacteria</taxon>
        <taxon>Bacillati</taxon>
        <taxon>Actinomycetota</taxon>
        <taxon>Actinomycetes</taxon>
        <taxon>Propionibacteriales</taxon>
        <taxon>Propionibacteriaceae</taxon>
        <taxon>Cutibacterium</taxon>
    </lineage>
</organism>
<reference evidence="1 2" key="1">
    <citation type="submission" date="2017-02" db="EMBL/GenBank/DDBJ databases">
        <title>Prevalence of linear plasmids in Propionibacterium acnes isolates obtained from cancerous prostatic tissue.</title>
        <authorList>
            <person name="Davidsson S."/>
            <person name="Bruggemann H."/>
        </authorList>
    </citation>
    <scope>NUCLEOTIDE SEQUENCE [LARGE SCALE GENOMIC DNA]</scope>
    <source>
        <strain evidence="1 2">09-9</strain>
    </source>
</reference>
<comment type="caution">
    <text evidence="1">The sequence shown here is derived from an EMBL/GenBank/DDBJ whole genome shotgun (WGS) entry which is preliminary data.</text>
</comment>
<dbReference type="EMBL" id="LKVB01000002">
    <property type="protein sequence ID" value="PHJ28272.1"/>
    <property type="molecule type" value="Genomic_DNA"/>
</dbReference>
<protein>
    <submittedName>
        <fullName evidence="1">Uncharacterized protein</fullName>
    </submittedName>
</protein>